<comment type="caution">
    <text evidence="1">The sequence shown here is derived from an EMBL/GenBank/DDBJ whole genome shotgun (WGS) entry which is preliminary data.</text>
</comment>
<organism evidence="1">
    <name type="scientific">marine sediment metagenome</name>
    <dbReference type="NCBI Taxonomy" id="412755"/>
    <lineage>
        <taxon>unclassified sequences</taxon>
        <taxon>metagenomes</taxon>
        <taxon>ecological metagenomes</taxon>
    </lineage>
</organism>
<dbReference type="AlphaFoldDB" id="A0A0F9LV11"/>
<gene>
    <name evidence="1" type="ORF">LCGC14_1463270</name>
</gene>
<protein>
    <submittedName>
        <fullName evidence="1">Uncharacterized protein</fullName>
    </submittedName>
</protein>
<accession>A0A0F9LV11</accession>
<name>A0A0F9LV11_9ZZZZ</name>
<dbReference type="EMBL" id="LAZR01010211">
    <property type="protein sequence ID" value="KKM68200.1"/>
    <property type="molecule type" value="Genomic_DNA"/>
</dbReference>
<reference evidence="1" key="1">
    <citation type="journal article" date="2015" name="Nature">
        <title>Complex archaea that bridge the gap between prokaryotes and eukaryotes.</title>
        <authorList>
            <person name="Spang A."/>
            <person name="Saw J.H."/>
            <person name="Jorgensen S.L."/>
            <person name="Zaremba-Niedzwiedzka K."/>
            <person name="Martijn J."/>
            <person name="Lind A.E."/>
            <person name="van Eijk R."/>
            <person name="Schleper C."/>
            <person name="Guy L."/>
            <person name="Ettema T.J."/>
        </authorList>
    </citation>
    <scope>NUCLEOTIDE SEQUENCE</scope>
</reference>
<evidence type="ECO:0000313" key="1">
    <source>
        <dbReference type="EMBL" id="KKM68200.1"/>
    </source>
</evidence>
<sequence length="173" mass="17714">MSIWIESSGGLTTAQEAKIDVIDGNVDDIKIDARTQPQIVERTVAILPAGTVTPYFTVTGRVLITQIIGEVVGNCNGVATSIKLIANPTVGADVDLCTAVVITSDVAGNIYTITGTLSDAMVSTVSGAVQAQLAPILVSAGTIDLDADATNAGTTKWTVHFIALDADSTVVVA</sequence>
<proteinExistence type="predicted"/>